<gene>
    <name evidence="1" type="ORF">ENJ10_11465</name>
</gene>
<protein>
    <submittedName>
        <fullName evidence="1">SIMPL domain-containing protein</fullName>
    </submittedName>
</protein>
<proteinExistence type="predicted"/>
<dbReference type="InterPro" id="IPR007497">
    <property type="entry name" value="SIMPL/DUF541"/>
</dbReference>
<feature type="non-terminal residue" evidence="1">
    <location>
        <position position="1"/>
    </location>
</feature>
<dbReference type="AlphaFoldDB" id="A0A7V1PW66"/>
<dbReference type="Gene3D" id="3.30.110.170">
    <property type="entry name" value="Protein of unknown function (DUF541), domain 1"/>
    <property type="match status" value="1"/>
</dbReference>
<accession>A0A7V1PW66</accession>
<reference evidence="1" key="1">
    <citation type="journal article" date="2020" name="mSystems">
        <title>Genome- and Community-Level Interaction Insights into Carbon Utilization and Element Cycling Functions of Hydrothermarchaeota in Hydrothermal Sediment.</title>
        <authorList>
            <person name="Zhou Z."/>
            <person name="Liu Y."/>
            <person name="Xu W."/>
            <person name="Pan J."/>
            <person name="Luo Z.H."/>
            <person name="Li M."/>
        </authorList>
    </citation>
    <scope>NUCLEOTIDE SEQUENCE [LARGE SCALE GENOMIC DNA]</scope>
    <source>
        <strain evidence="1">HyVt-456</strain>
    </source>
</reference>
<name>A0A7V1PW66_CALAY</name>
<organism evidence="1">
    <name type="scientific">Caldithrix abyssi</name>
    <dbReference type="NCBI Taxonomy" id="187145"/>
    <lineage>
        <taxon>Bacteria</taxon>
        <taxon>Pseudomonadati</taxon>
        <taxon>Calditrichota</taxon>
        <taxon>Calditrichia</taxon>
        <taxon>Calditrichales</taxon>
        <taxon>Calditrichaceae</taxon>
        <taxon>Caldithrix</taxon>
    </lineage>
</organism>
<comment type="caution">
    <text evidence="1">The sequence shown here is derived from an EMBL/GenBank/DDBJ whole genome shotgun (WGS) entry which is preliminary data.</text>
</comment>
<dbReference type="Pfam" id="PF04402">
    <property type="entry name" value="SIMPL"/>
    <property type="match status" value="1"/>
</dbReference>
<dbReference type="Proteomes" id="UP000886005">
    <property type="component" value="Unassembled WGS sequence"/>
</dbReference>
<sequence length="147" mass="16739">FSIPDSAIQYSLLTLQKRSTNSDKRKFYSLQRVKIVFKGASKYESFQIKLLENGFYEFRAGFGSSHIEMARRDGYKAALENARRDALIIAETLGKKLGRITGISTRTNSFRQLSHDNAMRIPSVQSLIEIKQTVAARTNLKVTFELK</sequence>
<evidence type="ECO:0000313" key="1">
    <source>
        <dbReference type="EMBL" id="HED11297.1"/>
    </source>
</evidence>
<dbReference type="EMBL" id="DRLD01000317">
    <property type="protein sequence ID" value="HED11297.1"/>
    <property type="molecule type" value="Genomic_DNA"/>
</dbReference>